<organism evidence="2 3">
    <name type="scientific">Prauserella halophila</name>
    <dbReference type="NCBI Taxonomy" id="185641"/>
    <lineage>
        <taxon>Bacteria</taxon>
        <taxon>Bacillati</taxon>
        <taxon>Actinomycetota</taxon>
        <taxon>Actinomycetes</taxon>
        <taxon>Pseudonocardiales</taxon>
        <taxon>Pseudonocardiaceae</taxon>
        <taxon>Prauserella</taxon>
    </lineage>
</organism>
<keyword evidence="3" id="KW-1185">Reference proteome</keyword>
<name>A0ABN1W7V9_9PSEU</name>
<proteinExistence type="predicted"/>
<evidence type="ECO:0000256" key="1">
    <source>
        <dbReference type="SAM" id="SignalP"/>
    </source>
</evidence>
<feature type="signal peptide" evidence="1">
    <location>
        <begin position="1"/>
        <end position="21"/>
    </location>
</feature>
<protein>
    <recommendedName>
        <fullName evidence="4">Lipoprotein</fullName>
    </recommendedName>
</protein>
<accession>A0ABN1W7V9</accession>
<comment type="caution">
    <text evidence="2">The sequence shown here is derived from an EMBL/GenBank/DDBJ whole genome shotgun (WGS) entry which is preliminary data.</text>
</comment>
<evidence type="ECO:0000313" key="3">
    <source>
        <dbReference type="Proteomes" id="UP001500653"/>
    </source>
</evidence>
<reference evidence="2 3" key="1">
    <citation type="journal article" date="2019" name="Int. J. Syst. Evol. Microbiol.">
        <title>The Global Catalogue of Microorganisms (GCM) 10K type strain sequencing project: providing services to taxonomists for standard genome sequencing and annotation.</title>
        <authorList>
            <consortium name="The Broad Institute Genomics Platform"/>
            <consortium name="The Broad Institute Genome Sequencing Center for Infectious Disease"/>
            <person name="Wu L."/>
            <person name="Ma J."/>
        </authorList>
    </citation>
    <scope>NUCLEOTIDE SEQUENCE [LARGE SCALE GENOMIC DNA]</scope>
    <source>
        <strain evidence="2 3">JCM 13023</strain>
    </source>
</reference>
<dbReference type="EMBL" id="BAAALN010000005">
    <property type="protein sequence ID" value="GAA1232721.1"/>
    <property type="molecule type" value="Genomic_DNA"/>
</dbReference>
<sequence>MKRYGVGVVLVAVLIATNACSDRVYTDGPIGESHDDPLMEWCAPHVDGKTTITANNGPLPNHAEVPITITDVSAVGAQGFTIIDVVLTSKNGAVNGAEYPPGPEGKGGPTWDQRVPAEGATIDPGEKWWLVVGLRAEADRAEMERVQVDYRDAAGTRYRYVAASSYSYLPDCDGSWKHG</sequence>
<keyword evidence="1" id="KW-0732">Signal</keyword>
<dbReference type="Proteomes" id="UP001500653">
    <property type="component" value="Unassembled WGS sequence"/>
</dbReference>
<feature type="chain" id="PRO_5045154988" description="Lipoprotein" evidence="1">
    <location>
        <begin position="22"/>
        <end position="179"/>
    </location>
</feature>
<evidence type="ECO:0000313" key="2">
    <source>
        <dbReference type="EMBL" id="GAA1232721.1"/>
    </source>
</evidence>
<gene>
    <name evidence="2" type="ORF">GCM10009676_14970</name>
</gene>
<evidence type="ECO:0008006" key="4">
    <source>
        <dbReference type="Google" id="ProtNLM"/>
    </source>
</evidence>